<evidence type="ECO:0000256" key="1">
    <source>
        <dbReference type="SAM" id="MobiDB-lite"/>
    </source>
</evidence>
<organism evidence="2 3">
    <name type="scientific">Striga asiatica</name>
    <name type="common">Asiatic witchweed</name>
    <name type="synonym">Buchnera asiatica</name>
    <dbReference type="NCBI Taxonomy" id="4170"/>
    <lineage>
        <taxon>Eukaryota</taxon>
        <taxon>Viridiplantae</taxon>
        <taxon>Streptophyta</taxon>
        <taxon>Embryophyta</taxon>
        <taxon>Tracheophyta</taxon>
        <taxon>Spermatophyta</taxon>
        <taxon>Magnoliopsida</taxon>
        <taxon>eudicotyledons</taxon>
        <taxon>Gunneridae</taxon>
        <taxon>Pentapetalae</taxon>
        <taxon>asterids</taxon>
        <taxon>lamiids</taxon>
        <taxon>Lamiales</taxon>
        <taxon>Orobanchaceae</taxon>
        <taxon>Buchnereae</taxon>
        <taxon>Striga</taxon>
    </lineage>
</organism>
<sequence>MRDQKRKQPLKSKRSGTRTLSRGSSACSDLLDELARVGCGPLPLLFSTSPGGVIRVLGGVWLGSVGLGEILQLLFWGLPGRVENSNSAEGPASRLLEFHPYRRVISRVEQSRREFLSLTKYPQYQRFKKLASLPPLLWILATVDVLQRPSRVAEEPHRAVRSIAIAPRFAVNSQDHQQVAFFEFDLHRGRPRTVGDAVFFPSMRTSGQASRLSQASLLVGYCGNPKQPFICRSPIVSLNQRSPVRFHSAP</sequence>
<dbReference type="Proteomes" id="UP000325081">
    <property type="component" value="Unassembled WGS sequence"/>
</dbReference>
<accession>A0A5A7RB76</accession>
<protein>
    <submittedName>
        <fullName evidence="2">Helicases</fullName>
    </submittedName>
</protein>
<keyword evidence="2" id="KW-0378">Hydrolase</keyword>
<comment type="caution">
    <text evidence="2">The sequence shown here is derived from an EMBL/GenBank/DDBJ whole genome shotgun (WGS) entry which is preliminary data.</text>
</comment>
<feature type="region of interest" description="Disordered" evidence="1">
    <location>
        <begin position="1"/>
        <end position="23"/>
    </location>
</feature>
<reference evidence="3" key="1">
    <citation type="journal article" date="2019" name="Curr. Biol.">
        <title>Genome Sequence of Striga asiatica Provides Insight into the Evolution of Plant Parasitism.</title>
        <authorList>
            <person name="Yoshida S."/>
            <person name="Kim S."/>
            <person name="Wafula E.K."/>
            <person name="Tanskanen J."/>
            <person name="Kim Y.M."/>
            <person name="Honaas L."/>
            <person name="Yang Z."/>
            <person name="Spallek T."/>
            <person name="Conn C.E."/>
            <person name="Ichihashi Y."/>
            <person name="Cheong K."/>
            <person name="Cui S."/>
            <person name="Der J.P."/>
            <person name="Gundlach H."/>
            <person name="Jiao Y."/>
            <person name="Hori C."/>
            <person name="Ishida J.K."/>
            <person name="Kasahara H."/>
            <person name="Kiba T."/>
            <person name="Kim M.S."/>
            <person name="Koo N."/>
            <person name="Laohavisit A."/>
            <person name="Lee Y.H."/>
            <person name="Lumba S."/>
            <person name="McCourt P."/>
            <person name="Mortimer J.C."/>
            <person name="Mutuku J.M."/>
            <person name="Nomura T."/>
            <person name="Sasaki-Sekimoto Y."/>
            <person name="Seto Y."/>
            <person name="Wang Y."/>
            <person name="Wakatake T."/>
            <person name="Sakakibara H."/>
            <person name="Demura T."/>
            <person name="Yamaguchi S."/>
            <person name="Yoneyama K."/>
            <person name="Manabe R.I."/>
            <person name="Nelson D.C."/>
            <person name="Schulman A.H."/>
            <person name="Timko M.P."/>
            <person name="dePamphilis C.W."/>
            <person name="Choi D."/>
            <person name="Shirasu K."/>
        </authorList>
    </citation>
    <scope>NUCLEOTIDE SEQUENCE [LARGE SCALE GENOMIC DNA]</scope>
    <source>
        <strain evidence="3">cv. UVA1</strain>
    </source>
</reference>
<proteinExistence type="predicted"/>
<evidence type="ECO:0000313" key="2">
    <source>
        <dbReference type="EMBL" id="GER54668.1"/>
    </source>
</evidence>
<gene>
    <name evidence="2" type="ORF">STAS_32281</name>
</gene>
<name>A0A5A7RB76_STRAF</name>
<dbReference type="EMBL" id="BKCP01011403">
    <property type="protein sequence ID" value="GER54668.1"/>
    <property type="molecule type" value="Genomic_DNA"/>
</dbReference>
<keyword evidence="2" id="KW-0067">ATP-binding</keyword>
<keyword evidence="2" id="KW-0347">Helicase</keyword>
<keyword evidence="2" id="KW-0547">Nucleotide-binding</keyword>
<keyword evidence="3" id="KW-1185">Reference proteome</keyword>
<dbReference type="AlphaFoldDB" id="A0A5A7RB76"/>
<evidence type="ECO:0000313" key="3">
    <source>
        <dbReference type="Proteomes" id="UP000325081"/>
    </source>
</evidence>
<feature type="compositionally biased region" description="Basic residues" evidence="1">
    <location>
        <begin position="1"/>
        <end position="16"/>
    </location>
</feature>
<dbReference type="GO" id="GO:0004386">
    <property type="term" value="F:helicase activity"/>
    <property type="evidence" value="ECO:0007669"/>
    <property type="project" value="UniProtKB-KW"/>
</dbReference>